<dbReference type="PANTHER" id="PTHR12349:SF4">
    <property type="entry name" value="ANKYRIN REPEAT AND LEM DOMAIN-CONTAINING PROTEIN 2"/>
    <property type="match status" value="1"/>
</dbReference>
<evidence type="ECO:0000259" key="10">
    <source>
        <dbReference type="Pfam" id="PF24567"/>
    </source>
</evidence>
<evidence type="ECO:0000256" key="5">
    <source>
        <dbReference type="ARBA" id="ARBA00022618"/>
    </source>
</evidence>
<dbReference type="GO" id="GO:0044231">
    <property type="term" value="C:host cell presynaptic membrane"/>
    <property type="evidence" value="ECO:0007669"/>
    <property type="project" value="UniProtKB-KW"/>
</dbReference>
<name>A0A7R9QIF0_9ACAR</name>
<evidence type="ECO:0000313" key="11">
    <source>
        <dbReference type="EMBL" id="CAD7645987.1"/>
    </source>
</evidence>
<evidence type="ECO:0000256" key="8">
    <source>
        <dbReference type="ARBA" id="ARBA00023298"/>
    </source>
</evidence>
<gene>
    <name evidence="11" type="ORF">ONB1V03_LOCUS5498</name>
</gene>
<reference evidence="11" key="1">
    <citation type="submission" date="2020-11" db="EMBL/GenBank/DDBJ databases">
        <authorList>
            <person name="Tran Van P."/>
        </authorList>
    </citation>
    <scope>NUCLEOTIDE SEQUENCE</scope>
</reference>
<keyword evidence="12" id="KW-1185">Reference proteome</keyword>
<keyword evidence="6" id="KW-0800">Toxin</keyword>
<dbReference type="SUPFAM" id="SSF48403">
    <property type="entry name" value="Ankyrin repeat"/>
    <property type="match status" value="1"/>
</dbReference>
<dbReference type="InterPro" id="IPR036770">
    <property type="entry name" value="Ankyrin_rpt-contain_sf"/>
</dbReference>
<protein>
    <recommendedName>
        <fullName evidence="10">ANKLE2 third alpha/beta domain-containing protein</fullName>
    </recommendedName>
</protein>
<keyword evidence="8" id="KW-1053">Target membrane</keyword>
<dbReference type="Pfam" id="PF24567">
    <property type="entry name" value="ANKLE2_3rd"/>
    <property type="match status" value="1"/>
</dbReference>
<dbReference type="OrthoDB" id="7446186at2759"/>
<evidence type="ECO:0000256" key="7">
    <source>
        <dbReference type="ARBA" id="ARBA00023043"/>
    </source>
</evidence>
<dbReference type="GO" id="GO:0044218">
    <property type="term" value="C:other organism cell membrane"/>
    <property type="evidence" value="ECO:0007669"/>
    <property type="project" value="UniProtKB-KW"/>
</dbReference>
<dbReference type="AlphaFoldDB" id="A0A7R9QIF0"/>
<evidence type="ECO:0000256" key="4">
    <source>
        <dbReference type="ARBA" id="ARBA00022537"/>
    </source>
</evidence>
<keyword evidence="9" id="KW-0131">Cell cycle</keyword>
<comment type="similarity">
    <text evidence="2">Belongs to the ANKLE2 family.</text>
</comment>
<dbReference type="Pfam" id="PF00023">
    <property type="entry name" value="Ank"/>
    <property type="match status" value="1"/>
</dbReference>
<keyword evidence="7" id="KW-0040">ANK repeat</keyword>
<evidence type="ECO:0000256" key="9">
    <source>
        <dbReference type="ARBA" id="ARBA00023306"/>
    </source>
</evidence>
<keyword evidence="6" id="KW-0528">Neurotoxin</keyword>
<dbReference type="EMBL" id="OC917052">
    <property type="protein sequence ID" value="CAD7645987.1"/>
    <property type="molecule type" value="Genomic_DNA"/>
</dbReference>
<evidence type="ECO:0000256" key="6">
    <source>
        <dbReference type="ARBA" id="ARBA00023028"/>
    </source>
</evidence>
<keyword evidence="8" id="KW-0472">Membrane</keyword>
<keyword evidence="6" id="KW-0638">Presynaptic neurotoxin</keyword>
<keyword evidence="5" id="KW-0132">Cell division</keyword>
<dbReference type="Gene3D" id="1.25.40.20">
    <property type="entry name" value="Ankyrin repeat-containing domain"/>
    <property type="match status" value="1"/>
</dbReference>
<dbReference type="EMBL" id="CAJPVJ010002227">
    <property type="protein sequence ID" value="CAG2165965.1"/>
    <property type="molecule type" value="Genomic_DNA"/>
</dbReference>
<keyword evidence="3" id="KW-0268">Exocytosis</keyword>
<organism evidence="11">
    <name type="scientific">Oppiella nova</name>
    <dbReference type="NCBI Taxonomy" id="334625"/>
    <lineage>
        <taxon>Eukaryota</taxon>
        <taxon>Metazoa</taxon>
        <taxon>Ecdysozoa</taxon>
        <taxon>Arthropoda</taxon>
        <taxon>Chelicerata</taxon>
        <taxon>Arachnida</taxon>
        <taxon>Acari</taxon>
        <taxon>Acariformes</taxon>
        <taxon>Sarcoptiformes</taxon>
        <taxon>Oribatida</taxon>
        <taxon>Brachypylina</taxon>
        <taxon>Oppioidea</taxon>
        <taxon>Oppiidae</taxon>
        <taxon>Oppiella</taxon>
    </lineage>
</organism>
<evidence type="ECO:0000256" key="1">
    <source>
        <dbReference type="ARBA" id="ARBA00004175"/>
    </source>
</evidence>
<dbReference type="GO" id="GO:0006887">
    <property type="term" value="P:exocytosis"/>
    <property type="evidence" value="ECO:0007669"/>
    <property type="project" value="UniProtKB-KW"/>
</dbReference>
<evidence type="ECO:0000313" key="12">
    <source>
        <dbReference type="Proteomes" id="UP000728032"/>
    </source>
</evidence>
<dbReference type="InterPro" id="IPR002110">
    <property type="entry name" value="Ankyrin_rpt"/>
</dbReference>
<feature type="domain" description="ANKLE2 third alpha/beta" evidence="10">
    <location>
        <begin position="320"/>
        <end position="382"/>
    </location>
</feature>
<sequence>MSSDVSLVWVKWWRRGGQREQVLGQKRPLLPDGDNLQETKNTSCDDKVFYGLRLPLDANHSNDIQLVFDNRKDVLDANKTHKGSRFKAFSTEEDAVLFSQQVVKPEMSCDTSKDNKNIEKSLCPFSGLHPRELSRLRKAIEADDYDVVNGLIWLNPRYLVSSGDTPAVLMESCRYNACHIAAKVNAHRVLQLILNTVSDQKFMKLLFPFDTNDVTVSRIDFLLDLYVNTPEKVCWETPLHFGCKFGSTQVVSILLRHPKCDSDKVNKSGRKPIDMICERKGDQNAKKEILNMFESQLFIPLFRDDFSAQIGEPFKGVMGDNRMSALAGPMSPQQAQQLFKTLKSPLKCTPFQRKIRLTDPRKGIERVARNLCKDMNINWTEFWPFLNTRIDLTSDEGLNQLEKHLRHIYYDLDSQSMRALETVKHSGDNDNRVLALSDDLNKLSLNSSNSSFSSVSIKDESNDTLNCVLKCETNENVFSEETHYDSDSNDSDDSFVSALSSPTFLFDYYVNGHLFE</sequence>
<dbReference type="GO" id="GO:0051301">
    <property type="term" value="P:cell division"/>
    <property type="evidence" value="ECO:0007669"/>
    <property type="project" value="UniProtKB-KW"/>
</dbReference>
<dbReference type="Proteomes" id="UP000728032">
    <property type="component" value="Unassembled WGS sequence"/>
</dbReference>
<keyword evidence="4" id="KW-1052">Target cell membrane</keyword>
<comment type="subcellular location">
    <subcellularLocation>
        <location evidence="1">Target cell membrane</location>
    </subcellularLocation>
</comment>
<evidence type="ECO:0000256" key="2">
    <source>
        <dbReference type="ARBA" id="ARBA00007597"/>
    </source>
</evidence>
<dbReference type="PANTHER" id="PTHR12349">
    <property type="entry name" value="ANKYRIN REPEAT AND LEM DOMAIN-CONTAINING PROTEIN 2"/>
    <property type="match status" value="1"/>
</dbReference>
<accession>A0A7R9QIF0</accession>
<dbReference type="InterPro" id="IPR056237">
    <property type="entry name" value="ANKLE2_3rd"/>
</dbReference>
<evidence type="ECO:0000256" key="3">
    <source>
        <dbReference type="ARBA" id="ARBA00022483"/>
    </source>
</evidence>
<proteinExistence type="inferred from homology"/>